<sequence length="432" mass="47842">MSNQVTAKIVQHLGQVRLKLLAGERNKVIANIPGGWLREMHASNFDPSTEQKIVPCSSDGKLILTQNSGAPNYGNLSSCNIQNGDVIAAWSDGTQLKYPLQDLVLETKRQLRHNLSPFEEYIADAESNTDGYNGRILWSGLNADDLRTPALSMAFSDVLNGGNREALEKLYKYGILLIKDAPIDSSPEDQSNRAALEKLTANVLGYGPRQTLYGTIWSTSKSVNVDEGASTADSAYTADPIALHTDMTYYRDHAGLQIFCMTSQPPSGGENIFADGFAVGEALRKINPEAFEILSTVRRRYRCIDHAGGWHLEAIDPIISCTDGVITSIRHNNLDRLPDVPTDTVLEKYQSPEIFHEKLNEADKAWNMLLDSGDMRLVTRLELGEMVVVANQRCLHGRQTFVSSEKYPRTLTGAYVGQDDLESRMRECGIFV</sequence>
<name>A0A7S2LLC5_9STRA</name>
<feature type="domain" description="TauD/TfdA-like" evidence="5">
    <location>
        <begin position="155"/>
        <end position="415"/>
    </location>
</feature>
<evidence type="ECO:0000256" key="4">
    <source>
        <dbReference type="ARBA" id="ARBA00023002"/>
    </source>
</evidence>
<gene>
    <name evidence="6" type="ORF">LDAN0321_LOCUS19403</name>
</gene>
<dbReference type="EMBL" id="HBGY01031128">
    <property type="protein sequence ID" value="CAD9609280.1"/>
    <property type="molecule type" value="Transcribed_RNA"/>
</dbReference>
<evidence type="ECO:0000256" key="2">
    <source>
        <dbReference type="ARBA" id="ARBA00005022"/>
    </source>
</evidence>
<dbReference type="GO" id="GO:0005739">
    <property type="term" value="C:mitochondrion"/>
    <property type="evidence" value="ECO:0007669"/>
    <property type="project" value="TreeGrafter"/>
</dbReference>
<dbReference type="GO" id="GO:0045329">
    <property type="term" value="P:carnitine biosynthetic process"/>
    <property type="evidence" value="ECO:0007669"/>
    <property type="project" value="UniProtKB-KW"/>
</dbReference>
<dbReference type="GO" id="GO:0016491">
    <property type="term" value="F:oxidoreductase activity"/>
    <property type="evidence" value="ECO:0007669"/>
    <property type="project" value="UniProtKB-KW"/>
</dbReference>
<accession>A0A7S2LLC5</accession>
<dbReference type="InterPro" id="IPR003819">
    <property type="entry name" value="TauD/TfdA-like"/>
</dbReference>
<protein>
    <recommendedName>
        <fullName evidence="5">TauD/TfdA-like domain-containing protein</fullName>
    </recommendedName>
</protein>
<dbReference type="InterPro" id="IPR050411">
    <property type="entry name" value="AlphaKG_dependent_hydroxylases"/>
</dbReference>
<proteinExistence type="predicted"/>
<evidence type="ECO:0000313" key="6">
    <source>
        <dbReference type="EMBL" id="CAD9609280.1"/>
    </source>
</evidence>
<dbReference type="PANTHER" id="PTHR10696">
    <property type="entry name" value="GAMMA-BUTYROBETAINE HYDROXYLASE-RELATED"/>
    <property type="match status" value="1"/>
</dbReference>
<dbReference type="AlphaFoldDB" id="A0A7S2LLC5"/>
<dbReference type="SUPFAM" id="SSF51197">
    <property type="entry name" value="Clavaminate synthase-like"/>
    <property type="match status" value="1"/>
</dbReference>
<dbReference type="Pfam" id="PF02668">
    <property type="entry name" value="TauD"/>
    <property type="match status" value="1"/>
</dbReference>
<organism evidence="6">
    <name type="scientific">Leptocylindrus danicus</name>
    <dbReference type="NCBI Taxonomy" id="163516"/>
    <lineage>
        <taxon>Eukaryota</taxon>
        <taxon>Sar</taxon>
        <taxon>Stramenopiles</taxon>
        <taxon>Ochrophyta</taxon>
        <taxon>Bacillariophyta</taxon>
        <taxon>Coscinodiscophyceae</taxon>
        <taxon>Chaetocerotophycidae</taxon>
        <taxon>Leptocylindrales</taxon>
        <taxon>Leptocylindraceae</taxon>
        <taxon>Leptocylindrus</taxon>
    </lineage>
</organism>
<dbReference type="PANTHER" id="PTHR10696:SF51">
    <property type="entry name" value="TRIMETHYLLYSINE DIOXYGENASE, MITOCHONDRIAL"/>
    <property type="match status" value="1"/>
</dbReference>
<reference evidence="6" key="1">
    <citation type="submission" date="2021-01" db="EMBL/GenBank/DDBJ databases">
        <authorList>
            <person name="Corre E."/>
            <person name="Pelletier E."/>
            <person name="Niang G."/>
            <person name="Scheremetjew M."/>
            <person name="Finn R."/>
            <person name="Kale V."/>
            <person name="Holt S."/>
            <person name="Cochrane G."/>
            <person name="Meng A."/>
            <person name="Brown T."/>
            <person name="Cohen L."/>
        </authorList>
    </citation>
    <scope>NUCLEOTIDE SEQUENCE</scope>
    <source>
        <strain evidence="6">B650</strain>
    </source>
</reference>
<evidence type="ECO:0000256" key="3">
    <source>
        <dbReference type="ARBA" id="ARBA00022873"/>
    </source>
</evidence>
<keyword evidence="4" id="KW-0560">Oxidoreductase</keyword>
<comment type="pathway">
    <text evidence="2">Amine and polyamine biosynthesis; carnitine biosynthesis.</text>
</comment>
<dbReference type="InterPro" id="IPR042098">
    <property type="entry name" value="TauD-like_sf"/>
</dbReference>
<dbReference type="Gene3D" id="3.60.130.10">
    <property type="entry name" value="Clavaminate synthase-like"/>
    <property type="match status" value="1"/>
</dbReference>
<evidence type="ECO:0000256" key="1">
    <source>
        <dbReference type="ARBA" id="ARBA00001961"/>
    </source>
</evidence>
<keyword evidence="3" id="KW-0124">Carnitine biosynthesis</keyword>
<evidence type="ECO:0000259" key="5">
    <source>
        <dbReference type="Pfam" id="PF02668"/>
    </source>
</evidence>
<comment type="cofactor">
    <cofactor evidence="1">
        <name>L-ascorbate</name>
        <dbReference type="ChEBI" id="CHEBI:38290"/>
    </cofactor>
</comment>